<comment type="caution">
    <text evidence="1">The sequence shown here is derived from an EMBL/GenBank/DDBJ whole genome shotgun (WGS) entry which is preliminary data.</text>
</comment>
<gene>
    <name evidence="1" type="ORF">C802_00607</name>
</gene>
<proteinExistence type="predicted"/>
<dbReference type="AlphaFoldDB" id="R9ICX5"/>
<dbReference type="Proteomes" id="UP000014200">
    <property type="component" value="Unassembled WGS sequence"/>
</dbReference>
<dbReference type="GeneID" id="82155984"/>
<name>R9ICX5_9BACT</name>
<evidence type="ECO:0000313" key="2">
    <source>
        <dbReference type="Proteomes" id="UP000014200"/>
    </source>
</evidence>
<dbReference type="HOGENOM" id="CLU_109826_1_0_10"/>
<reference evidence="1 2" key="1">
    <citation type="submission" date="2013-04" db="EMBL/GenBank/DDBJ databases">
        <title>The Genome Sequence of Bacteroides massiliensis dnLKV3.</title>
        <authorList>
            <consortium name="The Broad Institute Genomics Platform"/>
            <consortium name="The Broad Institute Genome Sequencing Center for Infectious Disease"/>
            <person name="Earl A."/>
            <person name="Xavier R."/>
            <person name="Kuhn K."/>
            <person name="Stappenbeck T."/>
            <person name="Walker B."/>
            <person name="Young S."/>
            <person name="Zeng Q."/>
            <person name="Gargeya S."/>
            <person name="Fitzgerald M."/>
            <person name="Haas B."/>
            <person name="Abouelleil A."/>
            <person name="Allen A.W."/>
            <person name="Alvarado L."/>
            <person name="Arachchi H.M."/>
            <person name="Berlin A.M."/>
            <person name="Chapman S.B."/>
            <person name="Gainer-Dewar J."/>
            <person name="Goldberg J."/>
            <person name="Griggs A."/>
            <person name="Gujja S."/>
            <person name="Hansen M."/>
            <person name="Howarth C."/>
            <person name="Imamovic A."/>
            <person name="Ireland A."/>
            <person name="Larimer J."/>
            <person name="McCowan C."/>
            <person name="Murphy C."/>
            <person name="Pearson M."/>
            <person name="Poon T.W."/>
            <person name="Priest M."/>
            <person name="Roberts A."/>
            <person name="Saif S."/>
            <person name="Shea T."/>
            <person name="Sisk P."/>
            <person name="Sykes S."/>
            <person name="Wortman J."/>
            <person name="Nusbaum C."/>
            <person name="Birren B."/>
        </authorList>
    </citation>
    <scope>NUCLEOTIDE SEQUENCE [LARGE SCALE GENOMIC DNA]</scope>
    <source>
        <strain evidence="2">dnLKV3</strain>
    </source>
</reference>
<dbReference type="EMBL" id="ASSP01000005">
    <property type="protein sequence ID" value="EOS15272.1"/>
    <property type="molecule type" value="Genomic_DNA"/>
</dbReference>
<sequence length="165" mass="18423">MIKYLITIVLTLALCSSCDGEDFSADPTLMPPATQTGANTFGCLIDGWVYTGQRYGPDHKASYYPACNEDEKATVNIYVRVDTNASISFNIIDPKEKNITIYSALEKTDNDQTIYTDAVFKDGNKQEEKLEDGIVNITRFDLSNRIISGTFEGGRMKEGRFDLTF</sequence>
<accession>R9ICX5</accession>
<dbReference type="PATRIC" id="fig|1235788.3.peg.603"/>
<evidence type="ECO:0000313" key="1">
    <source>
        <dbReference type="EMBL" id="EOS15272.1"/>
    </source>
</evidence>
<dbReference type="RefSeq" id="WP_016275086.1">
    <property type="nucleotide sequence ID" value="NZ_CANPVL010000034.1"/>
</dbReference>
<protein>
    <submittedName>
        <fullName evidence="1">Uncharacterized protein</fullName>
    </submittedName>
</protein>
<keyword evidence="2" id="KW-1185">Reference proteome</keyword>
<dbReference type="OrthoDB" id="881763at2"/>
<organism evidence="1 2">
    <name type="scientific">Phocaeicola sartorii</name>
    <dbReference type="NCBI Taxonomy" id="671267"/>
    <lineage>
        <taxon>Bacteria</taxon>
        <taxon>Pseudomonadati</taxon>
        <taxon>Bacteroidota</taxon>
        <taxon>Bacteroidia</taxon>
        <taxon>Bacteroidales</taxon>
        <taxon>Bacteroidaceae</taxon>
        <taxon>Phocaeicola</taxon>
    </lineage>
</organism>